<organism evidence="3 4">
    <name type="scientific">Paenibacillus thermoaerophilus</name>
    <dbReference type="NCBI Taxonomy" id="1215385"/>
    <lineage>
        <taxon>Bacteria</taxon>
        <taxon>Bacillati</taxon>
        <taxon>Bacillota</taxon>
        <taxon>Bacilli</taxon>
        <taxon>Bacillales</taxon>
        <taxon>Paenibacillaceae</taxon>
        <taxon>Paenibacillus</taxon>
    </lineage>
</organism>
<keyword evidence="1" id="KW-1133">Transmembrane helix</keyword>
<dbReference type="PANTHER" id="PTHR42736:SF1">
    <property type="entry name" value="PROTEIN-GLUTAMINE GAMMA-GLUTAMYLTRANSFERASE"/>
    <property type="match status" value="1"/>
</dbReference>
<feature type="transmembrane region" description="Helical" evidence="1">
    <location>
        <begin position="12"/>
        <end position="30"/>
    </location>
</feature>
<feature type="transmembrane region" description="Helical" evidence="1">
    <location>
        <begin position="191"/>
        <end position="217"/>
    </location>
</feature>
<keyword evidence="4" id="KW-1185">Reference proteome</keyword>
<feature type="transmembrane region" description="Helical" evidence="1">
    <location>
        <begin position="112"/>
        <end position="130"/>
    </location>
</feature>
<keyword evidence="1" id="KW-0812">Transmembrane</keyword>
<name>A0ABW2UZ44_9BACL</name>
<dbReference type="InterPro" id="IPR052901">
    <property type="entry name" value="Bact_TGase-like"/>
</dbReference>
<dbReference type="InterPro" id="IPR002931">
    <property type="entry name" value="Transglutaminase-like"/>
</dbReference>
<evidence type="ECO:0000313" key="3">
    <source>
        <dbReference type="EMBL" id="MFC7748538.1"/>
    </source>
</evidence>
<protein>
    <submittedName>
        <fullName evidence="3">DUF3488 and DUF4129 domain-containing transglutaminase family protein</fullName>
    </submittedName>
</protein>
<dbReference type="SMART" id="SM00460">
    <property type="entry name" value="TGc"/>
    <property type="match status" value="1"/>
</dbReference>
<gene>
    <name evidence="3" type="ORF">ACFQWB_01085</name>
</gene>
<feature type="transmembrane region" description="Helical" evidence="1">
    <location>
        <begin position="42"/>
        <end position="60"/>
    </location>
</feature>
<evidence type="ECO:0000313" key="4">
    <source>
        <dbReference type="Proteomes" id="UP001596528"/>
    </source>
</evidence>
<dbReference type="EMBL" id="JBHTGQ010000002">
    <property type="protein sequence ID" value="MFC7748538.1"/>
    <property type="molecule type" value="Genomic_DNA"/>
</dbReference>
<reference evidence="4" key="1">
    <citation type="journal article" date="2019" name="Int. J. Syst. Evol. Microbiol.">
        <title>The Global Catalogue of Microorganisms (GCM) 10K type strain sequencing project: providing services to taxonomists for standard genome sequencing and annotation.</title>
        <authorList>
            <consortium name="The Broad Institute Genomics Platform"/>
            <consortium name="The Broad Institute Genome Sequencing Center for Infectious Disease"/>
            <person name="Wu L."/>
            <person name="Ma J."/>
        </authorList>
    </citation>
    <scope>NUCLEOTIDE SEQUENCE [LARGE SCALE GENOMIC DNA]</scope>
    <source>
        <strain evidence="4">JCM 18657</strain>
    </source>
</reference>
<dbReference type="Pfam" id="PF01841">
    <property type="entry name" value="Transglut_core"/>
    <property type="match status" value="1"/>
</dbReference>
<evidence type="ECO:0000259" key="2">
    <source>
        <dbReference type="SMART" id="SM00460"/>
    </source>
</evidence>
<feature type="transmembrane region" description="Helical" evidence="1">
    <location>
        <begin position="72"/>
        <end position="92"/>
    </location>
</feature>
<dbReference type="SUPFAM" id="SSF54001">
    <property type="entry name" value="Cysteine proteinases"/>
    <property type="match status" value="1"/>
</dbReference>
<comment type="caution">
    <text evidence="3">The sequence shown here is derived from an EMBL/GenBank/DDBJ whole genome shotgun (WGS) entry which is preliminary data.</text>
</comment>
<dbReference type="Gene3D" id="3.10.620.30">
    <property type="match status" value="1"/>
</dbReference>
<proteinExistence type="predicted"/>
<dbReference type="RefSeq" id="WP_138787601.1">
    <property type="nucleotide sequence ID" value="NZ_JBHTGQ010000002.1"/>
</dbReference>
<feature type="transmembrane region" description="Helical" evidence="1">
    <location>
        <begin position="137"/>
        <end position="157"/>
    </location>
</feature>
<accession>A0ABW2UZ44</accession>
<dbReference type="Pfam" id="PF13559">
    <property type="entry name" value="DUF4129"/>
    <property type="match status" value="1"/>
</dbReference>
<feature type="transmembrane region" description="Helical" evidence="1">
    <location>
        <begin position="623"/>
        <end position="644"/>
    </location>
</feature>
<feature type="domain" description="Transglutaminase-like" evidence="2">
    <location>
        <begin position="491"/>
        <end position="581"/>
    </location>
</feature>
<sequence>MIRRLFSDRWPQRWTALITGLFLYPFLSWMQEEEGLLLPETLLLMKIALFGSIALEMLLVRAHWLLRRLAQLALVVAANAAVADASWPKLAAPGLGGLWAWCKDAFAELLPYFWFGAGTWVVFLYTLWWVGIRWRIVALLVAGVVAMGIRDSFSMIYLWDQTLILIGCGLFLLVIHHFARLKERNPESWTYLAEYPGALMTTVLLTITGALALGAFAPEVRPVLTDPYTMYMNWQGKPVVTGGKGEAFNIDLTTGDSSSGYSRDDSGLGGSFEFDFSPVFTVMTSHRSYWRGETRSNYTGSGWEQTNAEKSAVVNARFGLGALPQTNEPPVSKLETVEVTQTFTMLRKDERFPVLFGASYIKQITAFGDVKSGTLPLQWSPRLRELRINPASSRNYPETYTVVSQVPVLNEEILRQAPLTVSNREAMRDYLQLPPSVTNRTRTLARELTKDAPTAYDKVKVLEKYLNTEFTYTNKPDTSKGRNDDFVHRFLFEIREGYCDYFSTAMVVLARAIDIPARWVKGYAPGDYAFDEEFGPAGVPAEAIGQLASGEGEYTVRNSHAHSWVEVYFEGIGWIPFEPTPGFSLPVVVPAGEIGEVTVPENIDVPETVEAAESESGDRRGGWIAFGIVGVSVAAAVIAALLIFARKRADWLPFGKGRALNRNQRVVREFERLLKYMRRKGYDRGEHETVRETVGRWSAANKWIAEDLAQVSDAFERAKYGRGEISEQDAVNAITRIAKLREMV</sequence>
<dbReference type="Proteomes" id="UP001596528">
    <property type="component" value="Unassembled WGS sequence"/>
</dbReference>
<feature type="transmembrane region" description="Helical" evidence="1">
    <location>
        <begin position="163"/>
        <end position="179"/>
    </location>
</feature>
<keyword evidence="1" id="KW-0472">Membrane</keyword>
<dbReference type="InterPro" id="IPR025403">
    <property type="entry name" value="TgpA-like_C"/>
</dbReference>
<dbReference type="InterPro" id="IPR038765">
    <property type="entry name" value="Papain-like_cys_pep_sf"/>
</dbReference>
<dbReference type="PANTHER" id="PTHR42736">
    <property type="entry name" value="PROTEIN-GLUTAMINE GAMMA-GLUTAMYLTRANSFERASE"/>
    <property type="match status" value="1"/>
</dbReference>
<evidence type="ECO:0000256" key="1">
    <source>
        <dbReference type="SAM" id="Phobius"/>
    </source>
</evidence>